<dbReference type="PRINTS" id="PR00792">
    <property type="entry name" value="PEPSIN"/>
</dbReference>
<dbReference type="Pfam" id="PF14541">
    <property type="entry name" value="TAXi_C"/>
    <property type="match status" value="1"/>
</dbReference>
<keyword evidence="3" id="KW-0378">Hydrolase</keyword>
<organism evidence="7 8">
    <name type="scientific">Solanum verrucosum</name>
    <dbReference type="NCBI Taxonomy" id="315347"/>
    <lineage>
        <taxon>Eukaryota</taxon>
        <taxon>Viridiplantae</taxon>
        <taxon>Streptophyta</taxon>
        <taxon>Embryophyta</taxon>
        <taxon>Tracheophyta</taxon>
        <taxon>Spermatophyta</taxon>
        <taxon>Magnoliopsida</taxon>
        <taxon>eudicotyledons</taxon>
        <taxon>Gunneridae</taxon>
        <taxon>Pentapetalae</taxon>
        <taxon>asterids</taxon>
        <taxon>lamiids</taxon>
        <taxon>Solanales</taxon>
        <taxon>Solanaceae</taxon>
        <taxon>Solanoideae</taxon>
        <taxon>Solaneae</taxon>
        <taxon>Solanum</taxon>
    </lineage>
</organism>
<comment type="similarity">
    <text evidence="1 3">Belongs to the peptidase A1 family.</text>
</comment>
<dbReference type="EMBL" id="CP133615">
    <property type="protein sequence ID" value="WMV26205.1"/>
    <property type="molecule type" value="Genomic_DNA"/>
</dbReference>
<dbReference type="PANTHER" id="PTHR13683:SF743">
    <property type="entry name" value="ASPARTIC PROTEINASE-LIKE PROTEIN 1"/>
    <property type="match status" value="1"/>
</dbReference>
<name>A0AAF0QS41_SOLVR</name>
<feature type="active site" evidence="2">
    <location>
        <position position="122"/>
    </location>
</feature>
<feature type="chain" id="PRO_5041904718" description="Peptidase A1 domain-containing protein" evidence="5">
    <location>
        <begin position="22"/>
        <end position="615"/>
    </location>
</feature>
<evidence type="ECO:0000313" key="7">
    <source>
        <dbReference type="EMBL" id="WMV26205.1"/>
    </source>
</evidence>
<evidence type="ECO:0000256" key="3">
    <source>
        <dbReference type="RuleBase" id="RU000454"/>
    </source>
</evidence>
<evidence type="ECO:0000259" key="6">
    <source>
        <dbReference type="PROSITE" id="PS51767"/>
    </source>
</evidence>
<dbReference type="InterPro" id="IPR001969">
    <property type="entry name" value="Aspartic_peptidase_AS"/>
</dbReference>
<keyword evidence="3" id="KW-0064">Aspartyl protease</keyword>
<feature type="domain" description="Peptidase A1" evidence="6">
    <location>
        <begin position="104"/>
        <end position="527"/>
    </location>
</feature>
<evidence type="ECO:0000256" key="2">
    <source>
        <dbReference type="PIRSR" id="PIRSR601461-1"/>
    </source>
</evidence>
<protein>
    <recommendedName>
        <fullName evidence="6">Peptidase A1 domain-containing protein</fullName>
    </recommendedName>
</protein>
<dbReference type="PROSITE" id="PS00141">
    <property type="entry name" value="ASP_PROTEASE"/>
    <property type="match status" value="1"/>
</dbReference>
<accession>A0AAF0QS41</accession>
<evidence type="ECO:0000313" key="8">
    <source>
        <dbReference type="Proteomes" id="UP001234989"/>
    </source>
</evidence>
<dbReference type="InterPro" id="IPR032799">
    <property type="entry name" value="TAXi_C"/>
</dbReference>
<dbReference type="InterPro" id="IPR001461">
    <property type="entry name" value="Aspartic_peptidase_A1"/>
</dbReference>
<dbReference type="Pfam" id="PF14543">
    <property type="entry name" value="TAXi_N"/>
    <property type="match status" value="1"/>
</dbReference>
<evidence type="ECO:0000256" key="1">
    <source>
        <dbReference type="ARBA" id="ARBA00007447"/>
    </source>
</evidence>
<dbReference type="InterPro" id="IPR021109">
    <property type="entry name" value="Peptidase_aspartic_dom_sf"/>
</dbReference>
<dbReference type="AlphaFoldDB" id="A0AAF0QS41"/>
<feature type="compositionally biased region" description="Polar residues" evidence="4">
    <location>
        <begin position="548"/>
        <end position="565"/>
    </location>
</feature>
<feature type="region of interest" description="Disordered" evidence="4">
    <location>
        <begin position="537"/>
        <end position="584"/>
    </location>
</feature>
<dbReference type="GO" id="GO:0004190">
    <property type="term" value="F:aspartic-type endopeptidase activity"/>
    <property type="evidence" value="ECO:0007669"/>
    <property type="project" value="UniProtKB-KW"/>
</dbReference>
<dbReference type="GO" id="GO:0006508">
    <property type="term" value="P:proteolysis"/>
    <property type="evidence" value="ECO:0007669"/>
    <property type="project" value="UniProtKB-KW"/>
</dbReference>
<reference evidence="7" key="1">
    <citation type="submission" date="2023-08" db="EMBL/GenBank/DDBJ databases">
        <title>A de novo genome assembly of Solanum verrucosum Schlechtendal, a Mexican diploid species geographically isolated from the other diploid A-genome species in potato relatives.</title>
        <authorList>
            <person name="Hosaka K."/>
        </authorList>
    </citation>
    <scope>NUCLEOTIDE SEQUENCE</scope>
    <source>
        <tissue evidence="7">Young leaves</tissue>
    </source>
</reference>
<dbReference type="InterPro" id="IPR032861">
    <property type="entry name" value="TAXi_N"/>
</dbReference>
<dbReference type="InterPro" id="IPR033121">
    <property type="entry name" value="PEPTIDASE_A1"/>
</dbReference>
<gene>
    <name evidence="7" type="ORF">MTR67_019590</name>
</gene>
<proteinExistence type="inferred from homology"/>
<dbReference type="PANTHER" id="PTHR13683">
    <property type="entry name" value="ASPARTYL PROTEASES"/>
    <property type="match status" value="1"/>
</dbReference>
<feature type="active site" evidence="2">
    <location>
        <position position="384"/>
    </location>
</feature>
<keyword evidence="5" id="KW-0732">Signal</keyword>
<dbReference type="Proteomes" id="UP001234989">
    <property type="component" value="Chromosome 4"/>
</dbReference>
<evidence type="ECO:0000256" key="4">
    <source>
        <dbReference type="SAM" id="MobiDB-lite"/>
    </source>
</evidence>
<dbReference type="Gene3D" id="2.40.70.10">
    <property type="entry name" value="Acid Proteases"/>
    <property type="match status" value="2"/>
</dbReference>
<keyword evidence="8" id="KW-1185">Reference proteome</keyword>
<dbReference type="PROSITE" id="PS51767">
    <property type="entry name" value="PEPTIDASE_A1"/>
    <property type="match status" value="1"/>
</dbReference>
<keyword evidence="3" id="KW-0645">Protease</keyword>
<dbReference type="SUPFAM" id="SSF50630">
    <property type="entry name" value="Acid proteases"/>
    <property type="match status" value="2"/>
</dbReference>
<feature type="signal peptide" evidence="5">
    <location>
        <begin position="1"/>
        <end position="21"/>
    </location>
</feature>
<sequence length="615" mass="67326">MEIWKVGLVTMVLGLSILVECGVSDMYSSKLVHRFSDEVRKVRVSRNGEVGVVWPQHRSFEYYGKLMNSDLQRQKMKLGPQFQLLFPSQGSKTMPLGNDFGWLHYMWVDIGTPNVSFLIALDAGSDLLWVPCECVQCAPLSASYYSSLAAIERRMLLFSLHWMLEVTYCGFHVNVYNALLSQPVIIVAWCSLVFGASIMQDKDLNEYNPSGSSTSKFLSCSHQLCELGSNCKNPKQPCPYTVNYVSEDTSTSGVLVEDILHLASGSRMAANSSARAPVTFGCGSKQTGGYLNGVAPDGLMGLGPGEISVPSRLAKAGLVRNSFSLCFKEDDSGRIFFGDQGPAGQQTTSFLPSEGQFVTYVVGLESCCFGSSCIEQTSFKAIVDSGSSFTFLPDQIYDRVVKEFDRKVNATKASFEGYPWQYCYKSSSEVLPKIPSFTLKFTANSSFIVQDPVFMIYGSQGAVGFCLAVEPSGIEIGTIGRKPPLPLMVSFLYTYNCKKPPPAKVGENFMTGYRMVFDRENLKLGWSHSDCEDLTDNNRLPLAPADGNSPNSLPAEQQNTPNSSGVAPAVAGKTPSNSAAPTSRGMPSKLCLTKLLFQLLLVSSNFRWSLNTFTL</sequence>
<evidence type="ECO:0000256" key="5">
    <source>
        <dbReference type="SAM" id="SignalP"/>
    </source>
</evidence>